<evidence type="ECO:0000313" key="3">
    <source>
        <dbReference type="Proteomes" id="UP000306985"/>
    </source>
</evidence>
<feature type="domain" description="VOC" evidence="1">
    <location>
        <begin position="8"/>
        <end position="131"/>
    </location>
</feature>
<dbReference type="Gene3D" id="3.30.720.120">
    <property type="match status" value="1"/>
</dbReference>
<name>A0A4U6Q914_9ACTN</name>
<organism evidence="2 3">
    <name type="scientific">Nakamurella flava</name>
    <dbReference type="NCBI Taxonomy" id="2576308"/>
    <lineage>
        <taxon>Bacteria</taxon>
        <taxon>Bacillati</taxon>
        <taxon>Actinomycetota</taxon>
        <taxon>Actinomycetes</taxon>
        <taxon>Nakamurellales</taxon>
        <taxon>Nakamurellaceae</taxon>
        <taxon>Nakamurella</taxon>
    </lineage>
</organism>
<dbReference type="Gene3D" id="3.30.720.110">
    <property type="match status" value="1"/>
</dbReference>
<keyword evidence="3" id="KW-1185">Reference proteome</keyword>
<comment type="caution">
    <text evidence="2">The sequence shown here is derived from an EMBL/GenBank/DDBJ whole genome shotgun (WGS) entry which is preliminary data.</text>
</comment>
<proteinExistence type="predicted"/>
<dbReference type="EMBL" id="SZZH01000007">
    <property type="protein sequence ID" value="TKV56370.1"/>
    <property type="molecule type" value="Genomic_DNA"/>
</dbReference>
<accession>A0A4U6Q914</accession>
<evidence type="ECO:0000313" key="2">
    <source>
        <dbReference type="EMBL" id="TKV56370.1"/>
    </source>
</evidence>
<dbReference type="AlphaFoldDB" id="A0A4U6Q914"/>
<gene>
    <name evidence="2" type="ORF">FDO65_20645</name>
</gene>
<reference evidence="2 3" key="1">
    <citation type="submission" date="2019-05" db="EMBL/GenBank/DDBJ databases">
        <title>Nakamurella sp. N5BH11, whole genome shotgun sequence.</title>
        <authorList>
            <person name="Tuo L."/>
        </authorList>
    </citation>
    <scope>NUCLEOTIDE SEQUENCE [LARGE SCALE GENOMIC DNA]</scope>
    <source>
        <strain evidence="2 3">N5BH11</strain>
    </source>
</reference>
<dbReference type="InterPro" id="IPR037523">
    <property type="entry name" value="VOC_core"/>
</dbReference>
<sequence length="134" mass="14278">MADMTENAITGVWPCLRYRDAPAALDFLTGVLGFIQAARYGEGDRIDHAEIRWPAGGGVMLGSEKPGDDMVPVAVGTVYLVVPGEPEITALYERVQAAGARIVRPLERPDYGGAEFALADPEGVVWSVGIYAGE</sequence>
<evidence type="ECO:0000259" key="1">
    <source>
        <dbReference type="PROSITE" id="PS51819"/>
    </source>
</evidence>
<dbReference type="InterPro" id="IPR029068">
    <property type="entry name" value="Glyas_Bleomycin-R_OHBP_Dase"/>
</dbReference>
<protein>
    <submittedName>
        <fullName evidence="2">Glyoxalase</fullName>
    </submittedName>
</protein>
<dbReference type="Proteomes" id="UP000306985">
    <property type="component" value="Unassembled WGS sequence"/>
</dbReference>
<dbReference type="OrthoDB" id="9809391at2"/>
<dbReference type="SUPFAM" id="SSF54593">
    <property type="entry name" value="Glyoxalase/Bleomycin resistance protein/Dihydroxybiphenyl dioxygenase"/>
    <property type="match status" value="1"/>
</dbReference>
<dbReference type="PROSITE" id="PS51819">
    <property type="entry name" value="VOC"/>
    <property type="match status" value="1"/>
</dbReference>
<dbReference type="InterPro" id="IPR004360">
    <property type="entry name" value="Glyas_Fos-R_dOase_dom"/>
</dbReference>
<dbReference type="Pfam" id="PF00903">
    <property type="entry name" value="Glyoxalase"/>
    <property type="match status" value="1"/>
</dbReference>